<proteinExistence type="predicted"/>
<accession>A0A0F8XKR2</accession>
<name>A0A0F8XKR2_9ZZZZ</name>
<dbReference type="EMBL" id="LAZR01058618">
    <property type="protein sequence ID" value="KKK69503.1"/>
    <property type="molecule type" value="Genomic_DNA"/>
</dbReference>
<comment type="caution">
    <text evidence="2">The sequence shown here is derived from an EMBL/GenBank/DDBJ whole genome shotgun (WGS) entry which is preliminary data.</text>
</comment>
<sequence length="155" mass="16927">MAAVVFGLMLSPAVASNEANAIKHNTTLDETEYTFSMRGALTAPEGDKPFGGDHVVGHYFIRANDHQVNIEAEFQSVSSPNFVLEGWLVDVDTGFKLSTGLFTDKTNANRLDVTQEIENPWIYDVFVVTEEPIVDDDPNPHKPVGGVALSKSFGQ</sequence>
<protein>
    <submittedName>
        <fullName evidence="2">Uncharacterized protein</fullName>
    </submittedName>
</protein>
<evidence type="ECO:0000313" key="2">
    <source>
        <dbReference type="EMBL" id="KKK69503.1"/>
    </source>
</evidence>
<gene>
    <name evidence="2" type="ORF">LCGC14_2933380</name>
</gene>
<dbReference type="AlphaFoldDB" id="A0A0F8XKR2"/>
<evidence type="ECO:0000256" key="1">
    <source>
        <dbReference type="SAM" id="MobiDB-lite"/>
    </source>
</evidence>
<reference evidence="2" key="1">
    <citation type="journal article" date="2015" name="Nature">
        <title>Complex archaea that bridge the gap between prokaryotes and eukaryotes.</title>
        <authorList>
            <person name="Spang A."/>
            <person name="Saw J.H."/>
            <person name="Jorgensen S.L."/>
            <person name="Zaremba-Niedzwiedzka K."/>
            <person name="Martijn J."/>
            <person name="Lind A.E."/>
            <person name="van Eijk R."/>
            <person name="Schleper C."/>
            <person name="Guy L."/>
            <person name="Ettema T.J."/>
        </authorList>
    </citation>
    <scope>NUCLEOTIDE SEQUENCE</scope>
</reference>
<feature type="region of interest" description="Disordered" evidence="1">
    <location>
        <begin position="134"/>
        <end position="155"/>
    </location>
</feature>
<organism evidence="2">
    <name type="scientific">marine sediment metagenome</name>
    <dbReference type="NCBI Taxonomy" id="412755"/>
    <lineage>
        <taxon>unclassified sequences</taxon>
        <taxon>metagenomes</taxon>
        <taxon>ecological metagenomes</taxon>
    </lineage>
</organism>